<keyword evidence="1" id="KW-0378">Hydrolase</keyword>
<comment type="caution">
    <text evidence="1">The sequence shown here is derived from an EMBL/GenBank/DDBJ whole genome shotgun (WGS) entry which is preliminary data.</text>
</comment>
<name>A0ABV8VUK2_9BACI</name>
<gene>
    <name evidence="1" type="ORF">ACFOZ1_03570</name>
</gene>
<reference evidence="2" key="1">
    <citation type="journal article" date="2019" name="Int. J. Syst. Evol. Microbiol.">
        <title>The Global Catalogue of Microorganisms (GCM) 10K type strain sequencing project: providing services to taxonomists for standard genome sequencing and annotation.</title>
        <authorList>
            <consortium name="The Broad Institute Genomics Platform"/>
            <consortium name="The Broad Institute Genome Sequencing Center for Infectious Disease"/>
            <person name="Wu L."/>
            <person name="Ma J."/>
        </authorList>
    </citation>
    <scope>NUCLEOTIDE SEQUENCE [LARGE SCALE GENOMIC DNA]</scope>
    <source>
        <strain evidence="2">KACC 14058</strain>
    </source>
</reference>
<organism evidence="1 2">
    <name type="scientific">Gracilibacillus marinus</name>
    <dbReference type="NCBI Taxonomy" id="630535"/>
    <lineage>
        <taxon>Bacteria</taxon>
        <taxon>Bacillati</taxon>
        <taxon>Bacillota</taxon>
        <taxon>Bacilli</taxon>
        <taxon>Bacillales</taxon>
        <taxon>Bacillaceae</taxon>
        <taxon>Gracilibacillus</taxon>
    </lineage>
</organism>
<accession>A0ABV8VUK2</accession>
<sequence length="239" mass="28000">MGRNGKMGDMVINSTYLNEAIEVRWYLPEGFTPFKDYTICYVQDGNDYFQIGRMATISDRLHEEMLIEPTIFVGIHYQNKIDRRKKYHPDGELHEAYVTFLMREVIPQVENHLHVEPVARALMGDSLAGTFAFIVASMYPSTFQKVIMQSPFVNDIVLEQAKTMDHTSVVIYHSIGLEETIVHTTDGQKSDFLTPNRVLNQILNEKNFTYHYEEFNGDHTWTYWQKDLAKIIEWMFREV</sequence>
<dbReference type="SUPFAM" id="SSF53474">
    <property type="entry name" value="alpha/beta-Hydrolases"/>
    <property type="match status" value="1"/>
</dbReference>
<dbReference type="PANTHER" id="PTHR48098">
    <property type="entry name" value="ENTEROCHELIN ESTERASE-RELATED"/>
    <property type="match status" value="1"/>
</dbReference>
<protein>
    <submittedName>
        <fullName evidence="1">Alpha/beta hydrolase</fullName>
    </submittedName>
</protein>
<dbReference type="GO" id="GO:0016787">
    <property type="term" value="F:hydrolase activity"/>
    <property type="evidence" value="ECO:0007669"/>
    <property type="project" value="UniProtKB-KW"/>
</dbReference>
<evidence type="ECO:0000313" key="2">
    <source>
        <dbReference type="Proteomes" id="UP001595880"/>
    </source>
</evidence>
<proteinExistence type="predicted"/>
<dbReference type="InterPro" id="IPR000801">
    <property type="entry name" value="Esterase-like"/>
</dbReference>
<dbReference type="Pfam" id="PF00756">
    <property type="entry name" value="Esterase"/>
    <property type="match status" value="1"/>
</dbReference>
<dbReference type="Gene3D" id="3.40.50.1820">
    <property type="entry name" value="alpha/beta hydrolase"/>
    <property type="match status" value="1"/>
</dbReference>
<dbReference type="InterPro" id="IPR050583">
    <property type="entry name" value="Mycobacterial_A85_antigen"/>
</dbReference>
<dbReference type="RefSeq" id="WP_390195953.1">
    <property type="nucleotide sequence ID" value="NZ_JBHSDV010000001.1"/>
</dbReference>
<keyword evidence="2" id="KW-1185">Reference proteome</keyword>
<dbReference type="PANTHER" id="PTHR48098:SF3">
    <property type="entry name" value="IRON(III) ENTEROBACTIN ESTERASE"/>
    <property type="match status" value="1"/>
</dbReference>
<dbReference type="InterPro" id="IPR029058">
    <property type="entry name" value="AB_hydrolase_fold"/>
</dbReference>
<dbReference type="Proteomes" id="UP001595880">
    <property type="component" value="Unassembled WGS sequence"/>
</dbReference>
<dbReference type="EMBL" id="JBHSDV010000001">
    <property type="protein sequence ID" value="MFC4386883.1"/>
    <property type="molecule type" value="Genomic_DNA"/>
</dbReference>
<evidence type="ECO:0000313" key="1">
    <source>
        <dbReference type="EMBL" id="MFC4386883.1"/>
    </source>
</evidence>